<dbReference type="RefSeq" id="XP_067490460.1">
    <property type="nucleotide sequence ID" value="XM_067632165.1"/>
</dbReference>
<proteinExistence type="predicted"/>
<dbReference type="VEuPathDB" id="FungiDB:DFL_003252"/>
<evidence type="ECO:0000313" key="3">
    <source>
        <dbReference type="Proteomes" id="UP000283090"/>
    </source>
</evidence>
<dbReference type="EMBL" id="SAEB01000006">
    <property type="protein sequence ID" value="RVD84916.1"/>
    <property type="molecule type" value="Genomic_DNA"/>
</dbReference>
<dbReference type="GeneID" id="93585563"/>
<protein>
    <submittedName>
        <fullName evidence="2">Uncharacterized protein</fullName>
    </submittedName>
</protein>
<accession>A0A437A1C2</accession>
<reference evidence="2 3" key="1">
    <citation type="submission" date="2019-01" db="EMBL/GenBank/DDBJ databases">
        <title>Intercellular communication is required for trap formation in the nematode-trapping fungus Duddingtonia flagrans.</title>
        <authorList>
            <person name="Youssar L."/>
            <person name="Wernet V."/>
            <person name="Hensel N."/>
            <person name="Hildebrandt H.-G."/>
            <person name="Fischer R."/>
        </authorList>
    </citation>
    <scope>NUCLEOTIDE SEQUENCE [LARGE SCALE GENOMIC DNA]</scope>
    <source>
        <strain evidence="2 3">CBS H-5679</strain>
    </source>
</reference>
<gene>
    <name evidence="2" type="ORF">DFL_003252</name>
</gene>
<evidence type="ECO:0000256" key="1">
    <source>
        <dbReference type="SAM" id="MobiDB-lite"/>
    </source>
</evidence>
<dbReference type="OrthoDB" id="5332755at2759"/>
<keyword evidence="3" id="KW-1185">Reference proteome</keyword>
<organism evidence="2 3">
    <name type="scientific">Arthrobotrys flagrans</name>
    <name type="common">Nematode-trapping fungus</name>
    <name type="synonym">Trichothecium flagrans</name>
    <dbReference type="NCBI Taxonomy" id="97331"/>
    <lineage>
        <taxon>Eukaryota</taxon>
        <taxon>Fungi</taxon>
        <taxon>Dikarya</taxon>
        <taxon>Ascomycota</taxon>
        <taxon>Pezizomycotina</taxon>
        <taxon>Orbiliomycetes</taxon>
        <taxon>Orbiliales</taxon>
        <taxon>Orbiliaceae</taxon>
        <taxon>Arthrobotrys</taxon>
    </lineage>
</organism>
<feature type="region of interest" description="Disordered" evidence="1">
    <location>
        <begin position="121"/>
        <end position="146"/>
    </location>
</feature>
<comment type="caution">
    <text evidence="2">The sequence shown here is derived from an EMBL/GenBank/DDBJ whole genome shotgun (WGS) entry which is preliminary data.</text>
</comment>
<evidence type="ECO:0000313" key="2">
    <source>
        <dbReference type="EMBL" id="RVD84916.1"/>
    </source>
</evidence>
<sequence length="146" mass="16427">MCNGVVHAQSIAHDLPKHLNLRAERNATSNTILHKKPPSQHLARSYPIYKILACYCTAELVQAVVEGEAASDEEYQAALNRIPQTVRNDNPAYFWRMNGLGRRPWETMSWEPSEMDRMLMNRPRLALDGPGPEPDRGPPLSGPDPN</sequence>
<dbReference type="AlphaFoldDB" id="A0A437A1C2"/>
<name>A0A437A1C2_ARTFL</name>
<dbReference type="Proteomes" id="UP000283090">
    <property type="component" value="Unassembled WGS sequence"/>
</dbReference>